<reference evidence="3 4" key="1">
    <citation type="submission" date="2017-11" db="EMBL/GenBank/DDBJ databases">
        <title>Rhodohalobacter 15182 sp. nov., isolated from a salt lake.</title>
        <authorList>
            <person name="Han S."/>
        </authorList>
    </citation>
    <scope>NUCLEOTIDE SEQUENCE [LARGE SCALE GENOMIC DNA]</scope>
    <source>
        <strain evidence="3 4">15182</strain>
    </source>
</reference>
<dbReference type="EMBL" id="PISP01000005">
    <property type="protein sequence ID" value="PKD42777.1"/>
    <property type="molecule type" value="Genomic_DNA"/>
</dbReference>
<feature type="domain" description="CBS" evidence="2">
    <location>
        <begin position="508"/>
        <end position="565"/>
    </location>
</feature>
<dbReference type="InterPro" id="IPR050141">
    <property type="entry name" value="GCL_type2/YbdK_subfam"/>
</dbReference>
<proteinExistence type="predicted"/>
<dbReference type="Proteomes" id="UP000233398">
    <property type="component" value="Unassembled WGS sequence"/>
</dbReference>
<dbReference type="CDD" id="cd04584">
    <property type="entry name" value="CBS_pair_AcuB_like"/>
    <property type="match status" value="1"/>
</dbReference>
<dbReference type="InterPro" id="IPR000644">
    <property type="entry name" value="CBS_dom"/>
</dbReference>
<dbReference type="InterPro" id="IPR046342">
    <property type="entry name" value="CBS_dom_sf"/>
</dbReference>
<comment type="caution">
    <text evidence="3">The sequence shown here is derived from an EMBL/GenBank/DDBJ whole genome shotgun (WGS) entry which is preliminary data.</text>
</comment>
<dbReference type="Pfam" id="PF04107">
    <property type="entry name" value="GCS2"/>
    <property type="match status" value="1"/>
</dbReference>
<dbReference type="InterPro" id="IPR006336">
    <property type="entry name" value="GCS2"/>
</dbReference>
<accession>A0A2N0VF04</accession>
<dbReference type="SMART" id="SM00116">
    <property type="entry name" value="CBS"/>
    <property type="match status" value="2"/>
</dbReference>
<dbReference type="RefSeq" id="WP_101074028.1">
    <property type="nucleotide sequence ID" value="NZ_PISP01000005.1"/>
</dbReference>
<evidence type="ECO:0000256" key="1">
    <source>
        <dbReference type="PROSITE-ProRule" id="PRU00703"/>
    </source>
</evidence>
<dbReference type="OrthoDB" id="240589at2"/>
<evidence type="ECO:0000259" key="2">
    <source>
        <dbReference type="PROSITE" id="PS51371"/>
    </source>
</evidence>
<dbReference type="Gene3D" id="3.10.580.10">
    <property type="entry name" value="CBS-domain"/>
    <property type="match status" value="1"/>
</dbReference>
<feature type="domain" description="CBS" evidence="2">
    <location>
        <begin position="573"/>
        <end position="629"/>
    </location>
</feature>
<dbReference type="PROSITE" id="PS51371">
    <property type="entry name" value="CBS"/>
    <property type="match status" value="2"/>
</dbReference>
<dbReference type="PANTHER" id="PTHR36510">
    <property type="entry name" value="GLUTAMATE--CYSTEINE LIGASE 2-RELATED"/>
    <property type="match status" value="1"/>
</dbReference>
<dbReference type="Pfam" id="PF00571">
    <property type="entry name" value="CBS"/>
    <property type="match status" value="2"/>
</dbReference>
<sequence length="629" mass="72022">MGQQKLSIAKNPENRKHFLKHLLHDVEAIERMMELGLFEKGVVRIGAEQEFCLVDSHFKPSKNASSVLQIINDDHFTSELAKYNLEINLDPVETGPDCFAKVEMQLRVLLEQAEDAASKLDEKIILTGILPSIDFRAVQMEYLTPKERYKALADILFELRGEEFELYIVGVDELILSHNNILFEACNTSFQCHLQVDPGKFTDMYNWAQMISGPVLSVAANSPLLLGKQLWAETRIALFQQSIDTRSKLYSFREREQRVTFGNRWIEGVGDVFKNDIARHTLLFSTHIEEDSMSILNNGGIPKLEALQLHNGTIYKWNRPCYGITNGVPHLRIENRYIPSGPTETDEMANLAFWVGLMSNMPEHFAGKWEEHAFEDAKENFYKAAMWGIQSGMVWENRHLSAKNLILDILIPVAREGLQNLGVNEKDIERYLGVIKKKASNYLTGSRWTVNSYRKLKKKLGREEATIALTALMHERRKTGEPSCNWKIAYLEELGKINIRYDVVSNVMSTDLITVHENDLAELVLKVMEWRKIRHLPVESSKGELKGIITKNRLINYLSNKENDPLSIASDVMEINPVVISPNEDIKYAMLLMLDKKISCLPVVENNRLVGIITDKDTFEVWEKIKNTE</sequence>
<keyword evidence="4" id="KW-1185">Reference proteome</keyword>
<name>A0A2N0VF04_9BACT</name>
<dbReference type="AlphaFoldDB" id="A0A2N0VF04"/>
<organism evidence="3 4">
    <name type="scientific">Rhodohalobacter barkolensis</name>
    <dbReference type="NCBI Taxonomy" id="2053187"/>
    <lineage>
        <taxon>Bacteria</taxon>
        <taxon>Pseudomonadati</taxon>
        <taxon>Balneolota</taxon>
        <taxon>Balneolia</taxon>
        <taxon>Balneolales</taxon>
        <taxon>Balneolaceae</taxon>
        <taxon>Rhodohalobacter</taxon>
    </lineage>
</organism>
<evidence type="ECO:0000313" key="4">
    <source>
        <dbReference type="Proteomes" id="UP000233398"/>
    </source>
</evidence>
<dbReference type="GO" id="GO:0016879">
    <property type="term" value="F:ligase activity, forming carbon-nitrogen bonds"/>
    <property type="evidence" value="ECO:0007669"/>
    <property type="project" value="TreeGrafter"/>
</dbReference>
<dbReference type="Gene3D" id="3.30.590.20">
    <property type="match status" value="1"/>
</dbReference>
<gene>
    <name evidence="3" type="ORF">CWD77_13060</name>
</gene>
<protein>
    <recommendedName>
        <fullName evidence="2">CBS domain-containing protein</fullName>
    </recommendedName>
</protein>
<dbReference type="PANTHER" id="PTHR36510:SF3">
    <property type="entry name" value="CONSERVED PROTEIN"/>
    <property type="match status" value="1"/>
</dbReference>
<dbReference type="InterPro" id="IPR014746">
    <property type="entry name" value="Gln_synth/guanido_kin_cat_dom"/>
</dbReference>
<dbReference type="SUPFAM" id="SSF54631">
    <property type="entry name" value="CBS-domain pair"/>
    <property type="match status" value="1"/>
</dbReference>
<keyword evidence="1" id="KW-0129">CBS domain</keyword>
<dbReference type="SUPFAM" id="SSF55931">
    <property type="entry name" value="Glutamine synthetase/guanido kinase"/>
    <property type="match status" value="1"/>
</dbReference>
<evidence type="ECO:0000313" key="3">
    <source>
        <dbReference type="EMBL" id="PKD42777.1"/>
    </source>
</evidence>